<protein>
    <submittedName>
        <fullName evidence="1">Beta-tubulin</fullName>
    </submittedName>
</protein>
<feature type="non-terminal residue" evidence="1">
    <location>
        <position position="1"/>
    </location>
</feature>
<gene>
    <name evidence="1" type="primary">btub</name>
</gene>
<feature type="non-terminal residue" evidence="1">
    <location>
        <position position="74"/>
    </location>
</feature>
<proteinExistence type="predicted"/>
<evidence type="ECO:0000313" key="1">
    <source>
        <dbReference type="EMBL" id="CAX53263.1"/>
    </source>
</evidence>
<dbReference type="EMBL" id="FN252815">
    <property type="protein sequence ID" value="CAX53263.1"/>
    <property type="molecule type" value="Genomic_DNA"/>
</dbReference>
<accession>C4PWJ3</accession>
<organism evidence="1">
    <name type="scientific">Tuber melanosporum</name>
    <name type="common">Perigord truffle</name>
    <dbReference type="NCBI Taxonomy" id="39416"/>
    <lineage>
        <taxon>Eukaryota</taxon>
        <taxon>Fungi</taxon>
        <taxon>Dikarya</taxon>
        <taxon>Ascomycota</taxon>
        <taxon>Pezizomycotina</taxon>
        <taxon>Pezizomycetes</taxon>
        <taxon>Pezizales</taxon>
        <taxon>Tuberaceae</taxon>
        <taxon>Tuber</taxon>
    </lineage>
</organism>
<sequence length="74" mass="8489">MVLTGLECIYPPFRTSDIQLERMSVYFNEVFFRLLEASMCHVRCSLILSLVPWMRFARVLLANSSALTTSSLVN</sequence>
<name>C4PWJ3_TUBME</name>
<reference evidence="1" key="1">
    <citation type="journal article" date="2009" name="FEMS Microbiol. Lett.">
        <title>PCR primers specific for the genus Tuber reveal the presence of several truffle species in a truffle-ground.</title>
        <authorList>
            <person name="Zampieri E."/>
            <person name="Mello A."/>
            <person name="Bonfante P."/>
            <person name="Murat C."/>
        </authorList>
    </citation>
    <scope>NUCLEOTIDE SEQUENCE</scope>
</reference>
<dbReference type="AlphaFoldDB" id="C4PWJ3"/>